<dbReference type="SUPFAM" id="SSF51905">
    <property type="entry name" value="FAD/NAD(P)-binding domain"/>
    <property type="match status" value="1"/>
</dbReference>
<comment type="cofactor">
    <cofactor evidence="1 6">
        <name>FAD</name>
        <dbReference type="ChEBI" id="CHEBI:57692"/>
    </cofactor>
</comment>
<comment type="similarity">
    <text evidence="2 6">Belongs to the flavin monoamine oxidase family.</text>
</comment>
<keyword evidence="6" id="KW-0274">FAD</keyword>
<evidence type="ECO:0000313" key="9">
    <source>
        <dbReference type="Proteomes" id="UP000277212"/>
    </source>
</evidence>
<keyword evidence="6" id="KW-0285">Flavoprotein</keyword>
<keyword evidence="3 6" id="KW-0560">Oxidoreductase</keyword>
<feature type="domain" description="Amine oxidase" evidence="7">
    <location>
        <begin position="48"/>
        <end position="482"/>
    </location>
</feature>
<organism evidence="8 9">
    <name type="scientific">Fusarium kuroshium</name>
    <dbReference type="NCBI Taxonomy" id="2010991"/>
    <lineage>
        <taxon>Eukaryota</taxon>
        <taxon>Fungi</taxon>
        <taxon>Dikarya</taxon>
        <taxon>Ascomycota</taxon>
        <taxon>Pezizomycotina</taxon>
        <taxon>Sordariomycetes</taxon>
        <taxon>Hypocreomycetidae</taxon>
        <taxon>Hypocreales</taxon>
        <taxon>Nectriaceae</taxon>
        <taxon>Fusarium</taxon>
        <taxon>Fusarium solani species complex</taxon>
    </lineage>
</organism>
<evidence type="ECO:0000313" key="8">
    <source>
        <dbReference type="EMBL" id="RMJ08510.1"/>
    </source>
</evidence>
<dbReference type="EC" id="1.4.3.-" evidence="6"/>
<evidence type="ECO:0000256" key="2">
    <source>
        <dbReference type="ARBA" id="ARBA00005995"/>
    </source>
</evidence>
<evidence type="ECO:0000256" key="4">
    <source>
        <dbReference type="ARBA" id="ARBA00048448"/>
    </source>
</evidence>
<dbReference type="Pfam" id="PF01593">
    <property type="entry name" value="Amino_oxidase"/>
    <property type="match status" value="1"/>
</dbReference>
<feature type="binding site" evidence="5">
    <location>
        <begin position="67"/>
        <end position="68"/>
    </location>
    <ligand>
        <name>FAD</name>
        <dbReference type="ChEBI" id="CHEBI:57692"/>
    </ligand>
</feature>
<proteinExistence type="inferred from homology"/>
<reference evidence="8 9" key="1">
    <citation type="submission" date="2017-06" db="EMBL/GenBank/DDBJ databases">
        <title>Comparative genomic analysis of Ambrosia Fusariam Clade fungi.</title>
        <authorList>
            <person name="Stajich J.E."/>
            <person name="Carrillo J."/>
            <person name="Kijimoto T."/>
            <person name="Eskalen A."/>
            <person name="O'Donnell K."/>
            <person name="Kasson M."/>
        </authorList>
    </citation>
    <scope>NUCLEOTIDE SEQUENCE [LARGE SCALE GENOMIC DNA]</scope>
    <source>
        <strain evidence="8">UCR3666</strain>
    </source>
</reference>
<feature type="binding site" evidence="5">
    <location>
        <position position="279"/>
    </location>
    <ligand>
        <name>FAD</name>
        <dbReference type="ChEBI" id="CHEBI:57692"/>
    </ligand>
</feature>
<name>A0A3M2RT69_9HYPO</name>
<dbReference type="PANTHER" id="PTHR43563:SF1">
    <property type="entry name" value="AMINE OXIDASE [FLAVIN-CONTAINING] B"/>
    <property type="match status" value="1"/>
</dbReference>
<gene>
    <name evidence="8" type="ORF">CDV36_011885</name>
</gene>
<keyword evidence="9" id="KW-1185">Reference proteome</keyword>
<comment type="caution">
    <text evidence="8">The sequence shown here is derived from an EMBL/GenBank/DDBJ whole genome shotgun (WGS) entry which is preliminary data.</text>
</comment>
<dbReference type="EMBL" id="NKUJ01000284">
    <property type="protein sequence ID" value="RMJ08510.1"/>
    <property type="molecule type" value="Genomic_DNA"/>
</dbReference>
<accession>A0A3M2RT69</accession>
<dbReference type="OrthoDB" id="7777654at2759"/>
<dbReference type="InterPro" id="IPR036188">
    <property type="entry name" value="FAD/NAD-bd_sf"/>
</dbReference>
<evidence type="ECO:0000256" key="3">
    <source>
        <dbReference type="ARBA" id="ARBA00023002"/>
    </source>
</evidence>
<evidence type="ECO:0000259" key="7">
    <source>
        <dbReference type="Pfam" id="PF01593"/>
    </source>
</evidence>
<protein>
    <recommendedName>
        <fullName evidence="6">Amine oxidase</fullName>
        <ecNumber evidence="6">1.4.3.-</ecNumber>
    </recommendedName>
</protein>
<evidence type="ECO:0000256" key="5">
    <source>
        <dbReference type="PIRSR" id="PIRSR601613-1"/>
    </source>
</evidence>
<evidence type="ECO:0000256" key="6">
    <source>
        <dbReference type="RuleBase" id="RU362067"/>
    </source>
</evidence>
<comment type="catalytic activity">
    <reaction evidence="4">
        <text>a secondary aliphatic amine + O2 + H2O = a primary amine + an aldehyde + H2O2</text>
        <dbReference type="Rhea" id="RHEA:26414"/>
        <dbReference type="ChEBI" id="CHEBI:15377"/>
        <dbReference type="ChEBI" id="CHEBI:15379"/>
        <dbReference type="ChEBI" id="CHEBI:16240"/>
        <dbReference type="ChEBI" id="CHEBI:17478"/>
        <dbReference type="ChEBI" id="CHEBI:58855"/>
        <dbReference type="ChEBI" id="CHEBI:65296"/>
        <dbReference type="EC" id="1.4.3.4"/>
    </reaction>
</comment>
<dbReference type="STRING" id="2010991.A0A3M2RT69"/>
<dbReference type="InterPro" id="IPR002937">
    <property type="entry name" value="Amino_oxidase"/>
</dbReference>
<dbReference type="AlphaFoldDB" id="A0A3M2RT69"/>
<dbReference type="PANTHER" id="PTHR43563">
    <property type="entry name" value="AMINE OXIDASE"/>
    <property type="match status" value="1"/>
</dbReference>
<dbReference type="GO" id="GO:0097621">
    <property type="term" value="F:monoamine oxidase activity"/>
    <property type="evidence" value="ECO:0007669"/>
    <property type="project" value="UniProtKB-EC"/>
</dbReference>
<dbReference type="InterPro" id="IPR050703">
    <property type="entry name" value="Flavin_MAO"/>
</dbReference>
<dbReference type="Proteomes" id="UP000277212">
    <property type="component" value="Unassembled WGS sequence"/>
</dbReference>
<evidence type="ECO:0000256" key="1">
    <source>
        <dbReference type="ARBA" id="ARBA00001974"/>
    </source>
</evidence>
<dbReference type="InterPro" id="IPR001613">
    <property type="entry name" value="Flavin_amine_oxidase"/>
</dbReference>
<dbReference type="PRINTS" id="PR00757">
    <property type="entry name" value="AMINEOXDASEF"/>
</dbReference>
<dbReference type="Gene3D" id="3.50.50.60">
    <property type="entry name" value="FAD/NAD(P)-binding domain"/>
    <property type="match status" value="3"/>
</dbReference>
<sequence length="486" mass="53365">MSKSSEGFTWTPTQGYKFGLRTQAVVPSTPESDLSSEYDIIVIGAGYAGLAAARDLAFAGKKVLLIEARDRIGGRAFSAETDDGNILEIGGGWVHWLQPHVFSELTKYGLHDFVETKSMPEGCEVFSKPSRETPAAAQSSTDAEKFFGEMEALMTEFYNIDGRGGRTVVPFPFNTTKSMASNPEYGNIDDLSIKSRVEQLTQLTDEQRHALMEHAASFFGIPPDRVAFTEVLRTFALCNFSSSMIEEATMKWKIAKGTTALALAILEDFKGDRIFSAPVRSISQGEGSYPVTVTLESGKQLRSRFTISTIPWNVLPSIQFQPALSPTLQDALAKGTIAARTDKLLVATAAELPNGFNISCEGGDMPFASGFADGKHGKDTLFTLLTHPNINLDKSDENLRLVESLHPDGLKVTSAWAHLWSKDRFAGGVMPIRQAGFLKKYYHEVRKPHGRVYFCGSDFANGWRGFMSGAFEDAYRVTREVLNSDA</sequence>